<keyword evidence="4 6" id="KW-1133">Transmembrane helix</keyword>
<evidence type="ECO:0000256" key="5">
    <source>
        <dbReference type="ARBA" id="ARBA00023136"/>
    </source>
</evidence>
<dbReference type="GO" id="GO:0016787">
    <property type="term" value="F:hydrolase activity"/>
    <property type="evidence" value="ECO:0007669"/>
    <property type="project" value="UniProtKB-KW"/>
</dbReference>
<dbReference type="EC" id="3.6.3.-" evidence="8"/>
<keyword evidence="3 6" id="KW-0812">Transmembrane</keyword>
<feature type="transmembrane region" description="Helical" evidence="6">
    <location>
        <begin position="146"/>
        <end position="173"/>
    </location>
</feature>
<evidence type="ECO:0000256" key="4">
    <source>
        <dbReference type="ARBA" id="ARBA00022989"/>
    </source>
</evidence>
<feature type="transmembrane region" description="Helical" evidence="6">
    <location>
        <begin position="62"/>
        <end position="86"/>
    </location>
</feature>
<accession>A0A484VI04</accession>
<feature type="domain" description="ABC3 transporter permease C-terminal" evidence="7">
    <location>
        <begin position="68"/>
        <end position="183"/>
    </location>
</feature>
<dbReference type="InterPro" id="IPR050250">
    <property type="entry name" value="Macrolide_Exporter_MacB"/>
</dbReference>
<dbReference type="Pfam" id="PF02687">
    <property type="entry name" value="FtsX"/>
    <property type="match status" value="1"/>
</dbReference>
<evidence type="ECO:0000256" key="6">
    <source>
        <dbReference type="SAM" id="Phobius"/>
    </source>
</evidence>
<gene>
    <name evidence="8" type="primary">etsB_1</name>
    <name evidence="8" type="ORF">NCTC9001_00119</name>
</gene>
<dbReference type="AlphaFoldDB" id="A0A484VI04"/>
<dbReference type="PANTHER" id="PTHR30572">
    <property type="entry name" value="MEMBRANE COMPONENT OF TRANSPORTER-RELATED"/>
    <property type="match status" value="1"/>
</dbReference>
<feature type="transmembrane region" description="Helical" evidence="6">
    <location>
        <begin position="113"/>
        <end position="134"/>
    </location>
</feature>
<proteinExistence type="predicted"/>
<evidence type="ECO:0000259" key="7">
    <source>
        <dbReference type="Pfam" id="PF02687"/>
    </source>
</evidence>
<keyword evidence="8" id="KW-0378">Hydrolase</keyword>
<dbReference type="EMBL" id="CAADIS010000001">
    <property type="protein sequence ID" value="VFR99139.1"/>
    <property type="molecule type" value="Genomic_DNA"/>
</dbReference>
<name>A0A484VI04_ECOLX</name>
<evidence type="ECO:0000256" key="3">
    <source>
        <dbReference type="ARBA" id="ARBA00022692"/>
    </source>
</evidence>
<keyword evidence="5 6" id="KW-0472">Membrane</keyword>
<comment type="subcellular location">
    <subcellularLocation>
        <location evidence="1">Cell membrane</location>
        <topology evidence="1">Multi-pass membrane protein</topology>
    </subcellularLocation>
</comment>
<sequence length="190" mass="20689">MYRIVGKPVLTGISVRLKDNVDNEAAISAISQLLTRRHGIKDFQLYNFEQIRKSIEHTSMTFSILILMVACISLMIGSIGVMNIMLISVTERTHEIGVRMAVGARRSDIMQQFIIEAVLVCLIGGALGIALSYITGALFNALADGIFAAIYSWQAAVAAFFCSTLIGIIFGYLPARKAARMDPVISLASE</sequence>
<dbReference type="GO" id="GO:0022857">
    <property type="term" value="F:transmembrane transporter activity"/>
    <property type="evidence" value="ECO:0007669"/>
    <property type="project" value="TreeGrafter"/>
</dbReference>
<evidence type="ECO:0000313" key="8">
    <source>
        <dbReference type="EMBL" id="VFR99139.1"/>
    </source>
</evidence>
<organism evidence="8 9">
    <name type="scientific">Escherichia coli</name>
    <dbReference type="NCBI Taxonomy" id="562"/>
    <lineage>
        <taxon>Bacteria</taxon>
        <taxon>Pseudomonadati</taxon>
        <taxon>Pseudomonadota</taxon>
        <taxon>Gammaproteobacteria</taxon>
        <taxon>Enterobacterales</taxon>
        <taxon>Enterobacteriaceae</taxon>
        <taxon>Escherichia</taxon>
    </lineage>
</organism>
<evidence type="ECO:0000256" key="2">
    <source>
        <dbReference type="ARBA" id="ARBA00022475"/>
    </source>
</evidence>
<reference evidence="8 9" key="1">
    <citation type="submission" date="2019-03" db="EMBL/GenBank/DDBJ databases">
        <authorList>
            <consortium name="Pathogen Informatics"/>
        </authorList>
    </citation>
    <scope>NUCLEOTIDE SEQUENCE [LARGE SCALE GENOMIC DNA]</scope>
    <source>
        <strain evidence="8 9">NCTC9001</strain>
    </source>
</reference>
<dbReference type="GO" id="GO:0005886">
    <property type="term" value="C:plasma membrane"/>
    <property type="evidence" value="ECO:0007669"/>
    <property type="project" value="UniProtKB-SubCell"/>
</dbReference>
<evidence type="ECO:0000313" key="9">
    <source>
        <dbReference type="Proteomes" id="UP000372890"/>
    </source>
</evidence>
<keyword evidence="2" id="KW-1003">Cell membrane</keyword>
<dbReference type="PANTHER" id="PTHR30572:SF14">
    <property type="entry name" value="MACROLIDE EXPORT ATP-BINDING_PERMEASE PROTEIN MACB"/>
    <property type="match status" value="1"/>
</dbReference>
<dbReference type="InterPro" id="IPR003838">
    <property type="entry name" value="ABC3_permease_C"/>
</dbReference>
<dbReference type="Proteomes" id="UP000372890">
    <property type="component" value="Unassembled WGS sequence"/>
</dbReference>
<protein>
    <submittedName>
        <fullName evidence="8">EtsB</fullName>
        <ecNumber evidence="8">3.6.3.-</ecNumber>
    </submittedName>
</protein>
<evidence type="ECO:0000256" key="1">
    <source>
        <dbReference type="ARBA" id="ARBA00004651"/>
    </source>
</evidence>